<keyword evidence="1" id="KW-0472">Membrane</keyword>
<dbReference type="InterPro" id="IPR004843">
    <property type="entry name" value="Calcineurin-like_PHP"/>
</dbReference>
<dbReference type="InterPro" id="IPR029052">
    <property type="entry name" value="Metallo-depent_PP-like"/>
</dbReference>
<dbReference type="Pfam" id="PF00149">
    <property type="entry name" value="Metallophos"/>
    <property type="match status" value="1"/>
</dbReference>
<dbReference type="InterPro" id="IPR051158">
    <property type="entry name" value="Metallophosphoesterase_sf"/>
</dbReference>
<feature type="transmembrane region" description="Helical" evidence="1">
    <location>
        <begin position="113"/>
        <end position="134"/>
    </location>
</feature>
<keyword evidence="1" id="KW-0812">Transmembrane</keyword>
<feature type="transmembrane region" description="Helical" evidence="1">
    <location>
        <begin position="35"/>
        <end position="52"/>
    </location>
</feature>
<keyword evidence="1" id="KW-1133">Transmembrane helix</keyword>
<name>A0A2U1FSG9_9PORP</name>
<dbReference type="OrthoDB" id="9780884at2"/>
<dbReference type="AlphaFoldDB" id="A0A2U1FSG9"/>
<evidence type="ECO:0000313" key="4">
    <source>
        <dbReference type="Proteomes" id="UP000245462"/>
    </source>
</evidence>
<sequence length="379" mass="43032">MKVFLEAFLLQYLLTLYIAYRGGQALPARGAWRKMFYALMAAIFGLYVVGFAGNRVLPDALMSGIMSVTGFWFFMAIYVMFALVLVEIVRLIDRRWVHGYARLTQNGRARVRLILFFLIGSVSAGLMIKGMHIVRFPEVKHMTVQLDRPAIDGRQSMRVALLTDIHISETVTAPYIRYVVERTLAERPDVVLVGGDVIDYHGRYARRNGITEMMRRLQDETPMGAYYVLGNHEYRADEVEKREWFRSIGHLLIDEVATPGGVFYLVGRDDSTNVFRAPLHELMPQVDTTKASILLDHQPHVLDSVAMTGVDLALYGHTHNGQIWPFTLLTRLAFENPWGYQRKGHTQFFVSSGVGAAGPAIRVFTRSEIVILDIQFAKE</sequence>
<dbReference type="Proteomes" id="UP000245462">
    <property type="component" value="Unassembled WGS sequence"/>
</dbReference>
<feature type="transmembrane region" description="Helical" evidence="1">
    <location>
        <begin position="6"/>
        <end position="23"/>
    </location>
</feature>
<dbReference type="Gene3D" id="3.60.21.10">
    <property type="match status" value="1"/>
</dbReference>
<evidence type="ECO:0000256" key="1">
    <source>
        <dbReference type="SAM" id="Phobius"/>
    </source>
</evidence>
<dbReference type="GO" id="GO:0016787">
    <property type="term" value="F:hydrolase activity"/>
    <property type="evidence" value="ECO:0007669"/>
    <property type="project" value="InterPro"/>
</dbReference>
<dbReference type="RefSeq" id="WP_116678321.1">
    <property type="nucleotide sequence ID" value="NZ_QEKY01000001.1"/>
</dbReference>
<feature type="transmembrane region" description="Helical" evidence="1">
    <location>
        <begin position="72"/>
        <end position="92"/>
    </location>
</feature>
<gene>
    <name evidence="3" type="ORF">C7382_10164</name>
</gene>
<protein>
    <recommendedName>
        <fullName evidence="2">Calcineurin-like phosphoesterase domain-containing protein</fullName>
    </recommendedName>
</protein>
<keyword evidence="4" id="KW-1185">Reference proteome</keyword>
<dbReference type="PANTHER" id="PTHR31302">
    <property type="entry name" value="TRANSMEMBRANE PROTEIN WITH METALLOPHOSPHOESTERASE DOMAIN-RELATED"/>
    <property type="match status" value="1"/>
</dbReference>
<dbReference type="GeneID" id="94549769"/>
<evidence type="ECO:0000259" key="2">
    <source>
        <dbReference type="Pfam" id="PF00149"/>
    </source>
</evidence>
<reference evidence="3 4" key="1">
    <citation type="submission" date="2018-04" db="EMBL/GenBank/DDBJ databases">
        <title>Genomic Encyclopedia of Type Strains, Phase IV (KMG-IV): sequencing the most valuable type-strain genomes for metagenomic binning, comparative biology and taxonomic classification.</title>
        <authorList>
            <person name="Goeker M."/>
        </authorList>
    </citation>
    <scope>NUCLEOTIDE SEQUENCE [LARGE SCALE GENOMIC DNA]</scope>
    <source>
        <strain evidence="3 4">DSM 28520</strain>
    </source>
</reference>
<dbReference type="PANTHER" id="PTHR31302:SF0">
    <property type="entry name" value="TRANSMEMBRANE PROTEIN WITH METALLOPHOSPHOESTERASE DOMAIN"/>
    <property type="match status" value="1"/>
</dbReference>
<accession>A0A2U1FSG9</accession>
<proteinExistence type="predicted"/>
<organism evidence="3 4">
    <name type="scientific">Porphyromonas loveana</name>
    <dbReference type="NCBI Taxonomy" id="1884669"/>
    <lineage>
        <taxon>Bacteria</taxon>
        <taxon>Pseudomonadati</taxon>
        <taxon>Bacteroidota</taxon>
        <taxon>Bacteroidia</taxon>
        <taxon>Bacteroidales</taxon>
        <taxon>Porphyromonadaceae</taxon>
        <taxon>Porphyromonas</taxon>
    </lineage>
</organism>
<evidence type="ECO:0000313" key="3">
    <source>
        <dbReference type="EMBL" id="PVZ15133.1"/>
    </source>
</evidence>
<dbReference type="EMBL" id="QEKY01000001">
    <property type="protein sequence ID" value="PVZ15133.1"/>
    <property type="molecule type" value="Genomic_DNA"/>
</dbReference>
<dbReference type="SUPFAM" id="SSF56300">
    <property type="entry name" value="Metallo-dependent phosphatases"/>
    <property type="match status" value="1"/>
</dbReference>
<feature type="domain" description="Calcineurin-like phosphoesterase" evidence="2">
    <location>
        <begin position="157"/>
        <end position="320"/>
    </location>
</feature>
<comment type="caution">
    <text evidence="3">The sequence shown here is derived from an EMBL/GenBank/DDBJ whole genome shotgun (WGS) entry which is preliminary data.</text>
</comment>